<keyword evidence="7" id="KW-0520">NAD</keyword>
<keyword evidence="12" id="KW-1185">Reference proteome</keyword>
<dbReference type="SMART" id="SM01003">
    <property type="entry name" value="AlaDh_PNT_N"/>
    <property type="match status" value="1"/>
</dbReference>
<dbReference type="InterPro" id="IPR007698">
    <property type="entry name" value="AlaDH/PNT_NAD(H)-bd"/>
</dbReference>
<dbReference type="SUPFAM" id="SSF52283">
    <property type="entry name" value="Formate/glycerate dehydrogenase catalytic domain-like"/>
    <property type="match status" value="1"/>
</dbReference>
<keyword evidence="6" id="KW-1278">Translocase</keyword>
<dbReference type="InterPro" id="IPR007886">
    <property type="entry name" value="AlaDH/PNT_N"/>
</dbReference>
<proteinExistence type="inferred from homology"/>
<keyword evidence="4" id="KW-0547">Nucleotide-binding</keyword>
<organism evidence="11 12">
    <name type="scientific">Haloactinopolyspora alba</name>
    <dbReference type="NCBI Taxonomy" id="648780"/>
    <lineage>
        <taxon>Bacteria</taxon>
        <taxon>Bacillati</taxon>
        <taxon>Actinomycetota</taxon>
        <taxon>Actinomycetes</taxon>
        <taxon>Jiangellales</taxon>
        <taxon>Jiangellaceae</taxon>
        <taxon>Haloactinopolyspora</taxon>
    </lineage>
</organism>
<name>A0A2P8E773_9ACTN</name>
<evidence type="ECO:0000259" key="9">
    <source>
        <dbReference type="SMART" id="SM01002"/>
    </source>
</evidence>
<evidence type="ECO:0000256" key="7">
    <source>
        <dbReference type="ARBA" id="ARBA00023027"/>
    </source>
</evidence>
<sequence>MKVVVVAETREHEHRVALVPELVARLVGAGLEVVVESGAGRHAMHADSAYEDAGARVVGADALDGADVVLSVQPLDPVRVAALRSGAITASFLPATEETDVVRAARDAGVTAFSVELVPRISRAQSMDALTSQALVAGYRGVLVAAERLPRFFPLSMTAAGTVPPAEVLVLGAGVAGLQAIATARRLGARVSAYDVRAAAAEETRSLGAQFVELDLPSLEGSGGYAREMTEDRAQQQRDLLAPYVSASDVLITTAAVPGRTAPLLVDRTAVEQMRTGSVVVDLAAETGGNVEGSVPGAELAVGPATLIGGRNVPSQLPVHASRLYAANLVNLVLLMTSDGKVTPDLADEIVDGACVTHDGAVRHEHVREALEGS</sequence>
<comment type="similarity">
    <text evidence="2">Belongs to the AlaDH/PNT family.</text>
</comment>
<evidence type="ECO:0000259" key="10">
    <source>
        <dbReference type="SMART" id="SM01003"/>
    </source>
</evidence>
<evidence type="ECO:0000256" key="6">
    <source>
        <dbReference type="ARBA" id="ARBA00022967"/>
    </source>
</evidence>
<dbReference type="PANTHER" id="PTHR10160:SF19">
    <property type="entry name" value="PROTON-TRANSLOCATING NAD(P)(+) TRANSHYDROGENASE"/>
    <property type="match status" value="1"/>
</dbReference>
<dbReference type="CDD" id="cd05304">
    <property type="entry name" value="Rubrum_tdh"/>
    <property type="match status" value="1"/>
</dbReference>
<dbReference type="GO" id="GO:0008750">
    <property type="term" value="F:proton-translocating NAD(P)+ transhydrogenase activity"/>
    <property type="evidence" value="ECO:0007669"/>
    <property type="project" value="UniProtKB-EC"/>
</dbReference>
<feature type="domain" description="Alanine dehydrogenase/pyridine nucleotide transhydrogenase N-terminal" evidence="10">
    <location>
        <begin position="4"/>
        <end position="137"/>
    </location>
</feature>
<evidence type="ECO:0000313" key="12">
    <source>
        <dbReference type="Proteomes" id="UP000243528"/>
    </source>
</evidence>
<dbReference type="EC" id="7.1.1.1" evidence="3"/>
<protein>
    <recommendedName>
        <fullName evidence="3">proton-translocating NAD(P)(+) transhydrogenase</fullName>
        <ecNumber evidence="3">7.1.1.1</ecNumber>
    </recommendedName>
</protein>
<evidence type="ECO:0000256" key="1">
    <source>
        <dbReference type="ARBA" id="ARBA00003943"/>
    </source>
</evidence>
<dbReference type="OrthoDB" id="9804592at2"/>
<dbReference type="SMART" id="SM01002">
    <property type="entry name" value="AlaDh_PNT_C"/>
    <property type="match status" value="1"/>
</dbReference>
<comment type="function">
    <text evidence="1">The transhydrogenation between NADH and NADP is coupled to respiration and ATP hydrolysis and functions as a proton pump across the membrane.</text>
</comment>
<accession>A0A2P8E773</accession>
<dbReference type="EMBL" id="PYGE01000004">
    <property type="protein sequence ID" value="PSL05325.1"/>
    <property type="molecule type" value="Genomic_DNA"/>
</dbReference>
<dbReference type="Pfam" id="PF01262">
    <property type="entry name" value="AlaDh_PNT_C"/>
    <property type="match status" value="1"/>
</dbReference>
<dbReference type="Pfam" id="PF05222">
    <property type="entry name" value="AlaDh_PNT_N"/>
    <property type="match status" value="1"/>
</dbReference>
<dbReference type="PANTHER" id="PTHR10160">
    <property type="entry name" value="NAD(P) TRANSHYDROGENASE"/>
    <property type="match status" value="1"/>
</dbReference>
<dbReference type="PROSITE" id="PS00837">
    <property type="entry name" value="ALADH_PNT_2"/>
    <property type="match status" value="1"/>
</dbReference>
<dbReference type="GO" id="GO:0005886">
    <property type="term" value="C:plasma membrane"/>
    <property type="evidence" value="ECO:0007669"/>
    <property type="project" value="TreeGrafter"/>
</dbReference>
<evidence type="ECO:0000256" key="4">
    <source>
        <dbReference type="ARBA" id="ARBA00022741"/>
    </source>
</evidence>
<dbReference type="Gene3D" id="3.40.50.720">
    <property type="entry name" value="NAD(P)-binding Rossmann-like Domain"/>
    <property type="match status" value="2"/>
</dbReference>
<comment type="catalytic activity">
    <reaction evidence="8">
        <text>NAD(+) + NADPH + H(+)(in) = NADH + NADP(+) + H(+)(out)</text>
        <dbReference type="Rhea" id="RHEA:47992"/>
        <dbReference type="ChEBI" id="CHEBI:15378"/>
        <dbReference type="ChEBI" id="CHEBI:57540"/>
        <dbReference type="ChEBI" id="CHEBI:57783"/>
        <dbReference type="ChEBI" id="CHEBI:57945"/>
        <dbReference type="ChEBI" id="CHEBI:58349"/>
        <dbReference type="EC" id="7.1.1.1"/>
    </reaction>
</comment>
<evidence type="ECO:0000256" key="5">
    <source>
        <dbReference type="ARBA" id="ARBA00022857"/>
    </source>
</evidence>
<dbReference type="RefSeq" id="WP_106536574.1">
    <property type="nucleotide sequence ID" value="NZ_ML142899.1"/>
</dbReference>
<dbReference type="InterPro" id="IPR036291">
    <property type="entry name" value="NAD(P)-bd_dom_sf"/>
</dbReference>
<feature type="domain" description="Alanine dehydrogenase/pyridine nucleotide transhydrogenase NAD(H)-binding" evidence="9">
    <location>
        <begin position="146"/>
        <end position="309"/>
    </location>
</feature>
<evidence type="ECO:0000313" key="11">
    <source>
        <dbReference type="EMBL" id="PSL05325.1"/>
    </source>
</evidence>
<reference evidence="11 12" key="1">
    <citation type="submission" date="2018-03" db="EMBL/GenBank/DDBJ databases">
        <title>Genomic Encyclopedia of Archaeal and Bacterial Type Strains, Phase II (KMG-II): from individual species to whole genera.</title>
        <authorList>
            <person name="Goeker M."/>
        </authorList>
    </citation>
    <scope>NUCLEOTIDE SEQUENCE [LARGE SCALE GENOMIC DNA]</scope>
    <source>
        <strain evidence="11 12">DSM 45211</strain>
    </source>
</reference>
<evidence type="ECO:0000256" key="3">
    <source>
        <dbReference type="ARBA" id="ARBA00012943"/>
    </source>
</evidence>
<dbReference type="GO" id="GO:0016491">
    <property type="term" value="F:oxidoreductase activity"/>
    <property type="evidence" value="ECO:0007669"/>
    <property type="project" value="InterPro"/>
</dbReference>
<keyword evidence="5" id="KW-0521">NADP</keyword>
<dbReference type="SUPFAM" id="SSF51735">
    <property type="entry name" value="NAD(P)-binding Rossmann-fold domains"/>
    <property type="match status" value="1"/>
</dbReference>
<evidence type="ECO:0000256" key="2">
    <source>
        <dbReference type="ARBA" id="ARBA00005689"/>
    </source>
</evidence>
<dbReference type="GO" id="GO:0006740">
    <property type="term" value="P:NADPH regeneration"/>
    <property type="evidence" value="ECO:0007669"/>
    <property type="project" value="TreeGrafter"/>
</dbReference>
<evidence type="ECO:0000256" key="8">
    <source>
        <dbReference type="ARBA" id="ARBA00048202"/>
    </source>
</evidence>
<dbReference type="AlphaFoldDB" id="A0A2P8E773"/>
<gene>
    <name evidence="11" type="ORF">CLV30_104191</name>
</gene>
<comment type="caution">
    <text evidence="11">The sequence shown here is derived from an EMBL/GenBank/DDBJ whole genome shotgun (WGS) entry which is preliminary data.</text>
</comment>
<dbReference type="InterPro" id="IPR008143">
    <property type="entry name" value="Ala_DH/PNT_CS2"/>
</dbReference>
<dbReference type="Proteomes" id="UP000243528">
    <property type="component" value="Unassembled WGS sequence"/>
</dbReference>
<dbReference type="GO" id="GO:0050661">
    <property type="term" value="F:NADP binding"/>
    <property type="evidence" value="ECO:0007669"/>
    <property type="project" value="TreeGrafter"/>
</dbReference>